<feature type="domain" description="ABC transporter" evidence="4">
    <location>
        <begin position="8"/>
        <end position="250"/>
    </location>
</feature>
<protein>
    <submittedName>
        <fullName evidence="5">ATP-binding cassette domain-containing protein</fullName>
    </submittedName>
</protein>
<proteinExistence type="predicted"/>
<name>A0A9D6VBW4_9BACT</name>
<dbReference type="InterPro" id="IPR015856">
    <property type="entry name" value="ABC_transpr_CbiO/EcfA_su"/>
</dbReference>
<evidence type="ECO:0000256" key="3">
    <source>
        <dbReference type="ARBA" id="ARBA00022840"/>
    </source>
</evidence>
<dbReference type="Proteomes" id="UP000807825">
    <property type="component" value="Unassembled WGS sequence"/>
</dbReference>
<evidence type="ECO:0000313" key="6">
    <source>
        <dbReference type="Proteomes" id="UP000807825"/>
    </source>
</evidence>
<dbReference type="SUPFAM" id="SSF52540">
    <property type="entry name" value="P-loop containing nucleoside triphosphate hydrolases"/>
    <property type="match status" value="2"/>
</dbReference>
<dbReference type="InterPro" id="IPR003439">
    <property type="entry name" value="ABC_transporter-like_ATP-bd"/>
</dbReference>
<dbReference type="GO" id="GO:0005524">
    <property type="term" value="F:ATP binding"/>
    <property type="evidence" value="ECO:0007669"/>
    <property type="project" value="UniProtKB-KW"/>
</dbReference>
<dbReference type="GO" id="GO:0055085">
    <property type="term" value="P:transmembrane transport"/>
    <property type="evidence" value="ECO:0007669"/>
    <property type="project" value="InterPro"/>
</dbReference>
<dbReference type="PROSITE" id="PS00211">
    <property type="entry name" value="ABC_TRANSPORTER_1"/>
    <property type="match status" value="1"/>
</dbReference>
<dbReference type="GO" id="GO:0016020">
    <property type="term" value="C:membrane"/>
    <property type="evidence" value="ECO:0007669"/>
    <property type="project" value="InterPro"/>
</dbReference>
<evidence type="ECO:0000259" key="4">
    <source>
        <dbReference type="PROSITE" id="PS50893"/>
    </source>
</evidence>
<dbReference type="AlphaFoldDB" id="A0A9D6VBW4"/>
<dbReference type="EMBL" id="JACRDE010000623">
    <property type="protein sequence ID" value="MBI5252577.1"/>
    <property type="molecule type" value="Genomic_DNA"/>
</dbReference>
<organism evidence="5 6">
    <name type="scientific">Desulfomonile tiedjei</name>
    <dbReference type="NCBI Taxonomy" id="2358"/>
    <lineage>
        <taxon>Bacteria</taxon>
        <taxon>Pseudomonadati</taxon>
        <taxon>Thermodesulfobacteriota</taxon>
        <taxon>Desulfomonilia</taxon>
        <taxon>Desulfomonilales</taxon>
        <taxon>Desulfomonilaceae</taxon>
        <taxon>Desulfomonile</taxon>
    </lineage>
</organism>
<dbReference type="InterPro" id="IPR027417">
    <property type="entry name" value="P-loop_NTPase"/>
</dbReference>
<feature type="domain" description="ABC transporter" evidence="4">
    <location>
        <begin position="270"/>
        <end position="507"/>
    </location>
</feature>
<dbReference type="PROSITE" id="PS50893">
    <property type="entry name" value="ABC_TRANSPORTER_2"/>
    <property type="match status" value="2"/>
</dbReference>
<sequence>METDKMLIQLDDVSVKIANAVILSGINWVLRSNESWAVLGGNGAGKTTFLSLVRGDIWPDPTHGKRLYCDNGSVHESPMSFRQTTGIVSPELLDRYRKERWNLSGLEVVCTGFRGTPLLYEEATAIQLDQAHQTLTLLGLEELSDRRILGMSYGEAKKVLIARAIVHKPRILFLDELDAGLDPASRKAVMATIERSASLGAQVICAAHDVEQVPSVVTRVLVLSSGRVTGQGSIEEVSSEIRNASKLKPKRILDLNHNPEKQPAHGEPIVQIENADVCRGRKRVLKQISWTVRAGENWAVLGRNGSGKSSLLKLIAGDLRPVWGGTVRRFGQGNPKSLWEIRRLIGFVTPDLQYMHVFNQSGLEMVLSGFYGSTGLPEKPTHELAAAAQYWFGLLGIPELQGREVRTLSHGQIRILMILRAVISDPKILLLDEPMSGLDAAARSDLLSVIENLIGMGKTMIYVSHRQLEVLPSITHVAVLEKGQMVFQGPKSEWQEREKTCLDKVGLCSGQPG</sequence>
<accession>A0A9D6VBW4</accession>
<evidence type="ECO:0000256" key="2">
    <source>
        <dbReference type="ARBA" id="ARBA00022741"/>
    </source>
</evidence>
<dbReference type="CDD" id="cd03225">
    <property type="entry name" value="ABC_cobalt_CbiO_domain1"/>
    <property type="match status" value="1"/>
</dbReference>
<dbReference type="GO" id="GO:0016887">
    <property type="term" value="F:ATP hydrolysis activity"/>
    <property type="evidence" value="ECO:0007669"/>
    <property type="project" value="InterPro"/>
</dbReference>
<dbReference type="InterPro" id="IPR017871">
    <property type="entry name" value="ABC_transporter-like_CS"/>
</dbReference>
<dbReference type="SMART" id="SM00382">
    <property type="entry name" value="AAA"/>
    <property type="match status" value="2"/>
</dbReference>
<dbReference type="InterPro" id="IPR003593">
    <property type="entry name" value="AAA+_ATPase"/>
</dbReference>
<keyword evidence="1" id="KW-0813">Transport</keyword>
<evidence type="ECO:0000256" key="1">
    <source>
        <dbReference type="ARBA" id="ARBA00022448"/>
    </source>
</evidence>
<dbReference type="Gene3D" id="3.40.50.300">
    <property type="entry name" value="P-loop containing nucleotide triphosphate hydrolases"/>
    <property type="match status" value="2"/>
</dbReference>
<dbReference type="PANTHER" id="PTHR43158:SF2">
    <property type="entry name" value="SKFA PEPTIDE EXPORT ATP-BINDING PROTEIN SKFE"/>
    <property type="match status" value="1"/>
</dbReference>
<keyword evidence="3 5" id="KW-0067">ATP-binding</keyword>
<reference evidence="5" key="1">
    <citation type="submission" date="2020-07" db="EMBL/GenBank/DDBJ databases">
        <title>Huge and variable diversity of episymbiotic CPR bacteria and DPANN archaea in groundwater ecosystems.</title>
        <authorList>
            <person name="He C.Y."/>
            <person name="Keren R."/>
            <person name="Whittaker M."/>
            <person name="Farag I.F."/>
            <person name="Doudna J."/>
            <person name="Cate J.H.D."/>
            <person name="Banfield J.F."/>
        </authorList>
    </citation>
    <scope>NUCLEOTIDE SEQUENCE</scope>
    <source>
        <strain evidence="5">NC_groundwater_1664_Pr3_B-0.1um_52_9</strain>
    </source>
</reference>
<evidence type="ECO:0000313" key="5">
    <source>
        <dbReference type="EMBL" id="MBI5252577.1"/>
    </source>
</evidence>
<comment type="caution">
    <text evidence="5">The sequence shown here is derived from an EMBL/GenBank/DDBJ whole genome shotgun (WGS) entry which is preliminary data.</text>
</comment>
<keyword evidence="2" id="KW-0547">Nucleotide-binding</keyword>
<dbReference type="PANTHER" id="PTHR43158">
    <property type="entry name" value="SKFA PEPTIDE EXPORT ATP-BINDING PROTEIN SKFE"/>
    <property type="match status" value="1"/>
</dbReference>
<dbReference type="Pfam" id="PF00005">
    <property type="entry name" value="ABC_tran"/>
    <property type="match status" value="2"/>
</dbReference>
<gene>
    <name evidence="5" type="ORF">HY912_24035</name>
</gene>